<evidence type="ECO:0000313" key="3">
    <source>
        <dbReference type="EMBL" id="GGB14952.1"/>
    </source>
</evidence>
<dbReference type="PROSITE" id="PS51257">
    <property type="entry name" value="PROKAR_LIPOPROTEIN"/>
    <property type="match status" value="1"/>
</dbReference>
<evidence type="ECO:0000259" key="2">
    <source>
        <dbReference type="PROSITE" id="PS50830"/>
    </source>
</evidence>
<feature type="signal peptide" evidence="1">
    <location>
        <begin position="1"/>
        <end position="25"/>
    </location>
</feature>
<dbReference type="PROSITE" id="PS50830">
    <property type="entry name" value="TNASE_3"/>
    <property type="match status" value="1"/>
</dbReference>
<proteinExistence type="predicted"/>
<dbReference type="Pfam" id="PF00565">
    <property type="entry name" value="SNase"/>
    <property type="match status" value="1"/>
</dbReference>
<dbReference type="RefSeq" id="WP_188511739.1">
    <property type="nucleotide sequence ID" value="NZ_BMGB01000002.1"/>
</dbReference>
<protein>
    <recommendedName>
        <fullName evidence="2">TNase-like domain-containing protein</fullName>
    </recommendedName>
</protein>
<sequence>MFRMAALLAATALLSGCAQTPQSYAPEPGRVATPAITMPADAASATVNYVHDGDTLFITTPADPNLKVRLIGIDTPEVGDNLECYGDEATATLRELAPEGAPVFFKSDVEPLDQYGRSLLYLFTADGTSINLEMVARGAAEAVRIGQNDAYWDQLSSAESIAVESQAGIWGAC</sequence>
<evidence type="ECO:0000256" key="1">
    <source>
        <dbReference type="SAM" id="SignalP"/>
    </source>
</evidence>
<dbReference type="PROSITE" id="PS01123">
    <property type="entry name" value="TNASE_1"/>
    <property type="match status" value="1"/>
</dbReference>
<comment type="caution">
    <text evidence="3">The sequence shown here is derived from an EMBL/GenBank/DDBJ whole genome shotgun (WGS) entry which is preliminary data.</text>
</comment>
<keyword evidence="1" id="KW-0732">Signal</keyword>
<reference evidence="3" key="2">
    <citation type="submission" date="2020-09" db="EMBL/GenBank/DDBJ databases">
        <authorList>
            <person name="Sun Q."/>
            <person name="Zhou Y."/>
        </authorList>
    </citation>
    <scope>NUCLEOTIDE SEQUENCE</scope>
    <source>
        <strain evidence="3">CGMCC 1.12813</strain>
    </source>
</reference>
<feature type="chain" id="PRO_5038093281" description="TNase-like domain-containing protein" evidence="1">
    <location>
        <begin position="26"/>
        <end position="173"/>
    </location>
</feature>
<dbReference type="Proteomes" id="UP000606922">
    <property type="component" value="Unassembled WGS sequence"/>
</dbReference>
<dbReference type="EMBL" id="BMGB01000002">
    <property type="protein sequence ID" value="GGB14952.1"/>
    <property type="molecule type" value="Genomic_DNA"/>
</dbReference>
<dbReference type="Gene3D" id="2.40.50.90">
    <property type="match status" value="1"/>
</dbReference>
<dbReference type="SUPFAM" id="SSF50199">
    <property type="entry name" value="Staphylococcal nuclease"/>
    <property type="match status" value="1"/>
</dbReference>
<evidence type="ECO:0000313" key="4">
    <source>
        <dbReference type="Proteomes" id="UP000606922"/>
    </source>
</evidence>
<dbReference type="InterPro" id="IPR002071">
    <property type="entry name" value="Thermonucl_AS"/>
</dbReference>
<accession>A0A916SRU2</accession>
<name>A0A916SRU2_9MICO</name>
<dbReference type="AlphaFoldDB" id="A0A916SRU2"/>
<dbReference type="InterPro" id="IPR016071">
    <property type="entry name" value="Staphylococal_nuclease_OB-fold"/>
</dbReference>
<dbReference type="InterPro" id="IPR035437">
    <property type="entry name" value="SNase_OB-fold_sf"/>
</dbReference>
<keyword evidence="4" id="KW-1185">Reference proteome</keyword>
<gene>
    <name evidence="3" type="ORF">GCM10010979_31930</name>
</gene>
<dbReference type="SMART" id="SM00318">
    <property type="entry name" value="SNc"/>
    <property type="match status" value="1"/>
</dbReference>
<dbReference type="GO" id="GO:0004518">
    <property type="term" value="F:nuclease activity"/>
    <property type="evidence" value="ECO:0007669"/>
    <property type="project" value="InterPro"/>
</dbReference>
<organism evidence="3 4">
    <name type="scientific">Conyzicola nivalis</name>
    <dbReference type="NCBI Taxonomy" id="1477021"/>
    <lineage>
        <taxon>Bacteria</taxon>
        <taxon>Bacillati</taxon>
        <taxon>Actinomycetota</taxon>
        <taxon>Actinomycetes</taxon>
        <taxon>Micrococcales</taxon>
        <taxon>Microbacteriaceae</taxon>
        <taxon>Conyzicola</taxon>
    </lineage>
</organism>
<dbReference type="GO" id="GO:0003676">
    <property type="term" value="F:nucleic acid binding"/>
    <property type="evidence" value="ECO:0007669"/>
    <property type="project" value="InterPro"/>
</dbReference>
<reference evidence="3" key="1">
    <citation type="journal article" date="2014" name="Int. J. Syst. Evol. Microbiol.">
        <title>Complete genome sequence of Corynebacterium casei LMG S-19264T (=DSM 44701T), isolated from a smear-ripened cheese.</title>
        <authorList>
            <consortium name="US DOE Joint Genome Institute (JGI-PGF)"/>
            <person name="Walter F."/>
            <person name="Albersmeier A."/>
            <person name="Kalinowski J."/>
            <person name="Ruckert C."/>
        </authorList>
    </citation>
    <scope>NUCLEOTIDE SEQUENCE</scope>
    <source>
        <strain evidence="3">CGMCC 1.12813</strain>
    </source>
</reference>
<feature type="domain" description="TNase-like" evidence="2">
    <location>
        <begin position="41"/>
        <end position="172"/>
    </location>
</feature>